<dbReference type="GeneID" id="6751454"/>
<dbReference type="InterPro" id="IPR052128">
    <property type="entry name" value="Oxidoreductase_NAD-binding"/>
</dbReference>
<dbReference type="EMBL" id="DS985243">
    <property type="protein sequence ID" value="EDV26243.1"/>
    <property type="molecule type" value="Genomic_DNA"/>
</dbReference>
<protein>
    <recommendedName>
        <fullName evidence="3">Oxidoreductase NAD-binding domain-containing protein 1</fullName>
    </recommendedName>
</protein>
<dbReference type="InterPro" id="IPR017927">
    <property type="entry name" value="FAD-bd_FR_type"/>
</dbReference>
<dbReference type="HOGENOM" id="CLU_003827_7_1_1"/>
<dbReference type="eggNOG" id="KOG0534">
    <property type="taxonomic scope" value="Eukaryota"/>
</dbReference>
<dbReference type="CTD" id="6751454"/>
<dbReference type="OMA" id="WIDFFIP"/>
<name>B3RQX6_TRIAD</name>
<dbReference type="RefSeq" id="XP_002110239.1">
    <property type="nucleotide sequence ID" value="XM_002110203.1"/>
</dbReference>
<dbReference type="CDD" id="cd00322">
    <property type="entry name" value="FNR_like"/>
    <property type="match status" value="1"/>
</dbReference>
<sequence>MAGSVICIILIGSSINLSHNVLEKSSMNNIKPFAESIVDKTTGNSALSRRIVNCSQLLRYRVWKKTLKMSSIDGSTHMEKTENSPRNEVVSQATLVQMEQISPDVKSLFFRVHDKMFTFRPGQWIDMMIPEIEVVGGFSLCSSPFLLQKENLIQLAVQYSTHPPALWIHTKCKVGDVVKLRCGGNFYFDFHKTDKKKHLLLIAGGVGINPICSIVRDLAEHIIRSRSDEYRALLLYSGKSRKNLLFKEELMDIAKKVPSISCKFFATRETCQEQEVLSHRIDPSVLRESVLNLNISKMQTYICGPPPMIESVASNLLQIGLAEDDIKYEKWW</sequence>
<evidence type="ECO:0000256" key="1">
    <source>
        <dbReference type="ARBA" id="ARBA00023002"/>
    </source>
</evidence>
<reference evidence="5 6" key="1">
    <citation type="journal article" date="2008" name="Nature">
        <title>The Trichoplax genome and the nature of placozoans.</title>
        <authorList>
            <person name="Srivastava M."/>
            <person name="Begovic E."/>
            <person name="Chapman J."/>
            <person name="Putnam N.H."/>
            <person name="Hellsten U."/>
            <person name="Kawashima T."/>
            <person name="Kuo A."/>
            <person name="Mitros T."/>
            <person name="Salamov A."/>
            <person name="Carpenter M.L."/>
            <person name="Signorovitch A.Y."/>
            <person name="Moreno M.A."/>
            <person name="Kamm K."/>
            <person name="Grimwood J."/>
            <person name="Schmutz J."/>
            <person name="Shapiro H."/>
            <person name="Grigoriev I.V."/>
            <person name="Buss L.W."/>
            <person name="Schierwater B."/>
            <person name="Dellaporta S.L."/>
            <person name="Rokhsar D.S."/>
        </authorList>
    </citation>
    <scope>NUCLEOTIDE SEQUENCE [LARGE SCALE GENOMIC DNA]</scope>
    <source>
        <strain evidence="5 6">Grell-BS-1999</strain>
    </source>
</reference>
<dbReference type="Gene3D" id="2.40.30.10">
    <property type="entry name" value="Translation factors"/>
    <property type="match status" value="1"/>
</dbReference>
<evidence type="ECO:0000313" key="5">
    <source>
        <dbReference type="EMBL" id="EDV26243.1"/>
    </source>
</evidence>
<dbReference type="Gene3D" id="3.40.50.80">
    <property type="entry name" value="Nucleotide-binding domain of ferredoxin-NADP reductase (FNR) module"/>
    <property type="match status" value="1"/>
</dbReference>
<dbReference type="GO" id="GO:0016491">
    <property type="term" value="F:oxidoreductase activity"/>
    <property type="evidence" value="ECO:0007669"/>
    <property type="project" value="UniProtKB-KW"/>
</dbReference>
<evidence type="ECO:0000256" key="3">
    <source>
        <dbReference type="ARBA" id="ARBA00040516"/>
    </source>
</evidence>
<evidence type="ECO:0000313" key="6">
    <source>
        <dbReference type="Proteomes" id="UP000009022"/>
    </source>
</evidence>
<dbReference type="SUPFAM" id="SSF52343">
    <property type="entry name" value="Ferredoxin reductase-like, C-terminal NADP-linked domain"/>
    <property type="match status" value="1"/>
</dbReference>
<evidence type="ECO:0000256" key="2">
    <source>
        <dbReference type="ARBA" id="ARBA00023027"/>
    </source>
</evidence>
<dbReference type="AlphaFoldDB" id="B3RQX6"/>
<keyword evidence="1" id="KW-0560">Oxidoreductase</keyword>
<dbReference type="Proteomes" id="UP000009022">
    <property type="component" value="Unassembled WGS sequence"/>
</dbReference>
<gene>
    <name evidence="5" type="ORF">TRIADDRAFT_54035</name>
</gene>
<keyword evidence="2" id="KW-0520">NAD</keyword>
<dbReference type="InterPro" id="IPR039261">
    <property type="entry name" value="FNR_nucleotide-bd"/>
</dbReference>
<dbReference type="PANTHER" id="PTHR46505">
    <property type="entry name" value="OXIDOREDUCTASE NAD-BINDING DOMAIN-CONTAINING PROTEIN 1"/>
    <property type="match status" value="1"/>
</dbReference>
<organism evidence="5 6">
    <name type="scientific">Trichoplax adhaerens</name>
    <name type="common">Trichoplax reptans</name>
    <dbReference type="NCBI Taxonomy" id="10228"/>
    <lineage>
        <taxon>Eukaryota</taxon>
        <taxon>Metazoa</taxon>
        <taxon>Placozoa</taxon>
        <taxon>Uniplacotomia</taxon>
        <taxon>Trichoplacea</taxon>
        <taxon>Trichoplacidae</taxon>
        <taxon>Trichoplax</taxon>
    </lineage>
</organism>
<dbReference type="InParanoid" id="B3RQX6"/>
<proteinExistence type="predicted"/>
<dbReference type="PRINTS" id="PR00410">
    <property type="entry name" value="PHEHYDRXLASE"/>
</dbReference>
<dbReference type="InterPro" id="IPR001433">
    <property type="entry name" value="OxRdtase_FAD/NAD-bd"/>
</dbReference>
<dbReference type="PROSITE" id="PS51384">
    <property type="entry name" value="FAD_FR"/>
    <property type="match status" value="1"/>
</dbReference>
<dbReference type="PANTHER" id="PTHR46505:SF1">
    <property type="entry name" value="OXIDOREDUCTASE NAD-BINDING DOMAIN-CONTAINING PROTEIN 1"/>
    <property type="match status" value="1"/>
</dbReference>
<dbReference type="PhylomeDB" id="B3RQX6"/>
<dbReference type="STRING" id="10228.B3RQX6"/>
<dbReference type="FunCoup" id="B3RQX6">
    <property type="interactions" value="191"/>
</dbReference>
<accession>B3RQX6</accession>
<dbReference type="InterPro" id="IPR017938">
    <property type="entry name" value="Riboflavin_synthase-like_b-brl"/>
</dbReference>
<dbReference type="KEGG" id="tad:TRIADDRAFT_54035"/>
<evidence type="ECO:0000259" key="4">
    <source>
        <dbReference type="PROSITE" id="PS51384"/>
    </source>
</evidence>
<dbReference type="Pfam" id="PF00175">
    <property type="entry name" value="NAD_binding_1"/>
    <property type="match status" value="1"/>
</dbReference>
<keyword evidence="6" id="KW-1185">Reference proteome</keyword>
<dbReference type="SUPFAM" id="SSF63380">
    <property type="entry name" value="Riboflavin synthase domain-like"/>
    <property type="match status" value="1"/>
</dbReference>
<feature type="domain" description="FAD-binding FR-type" evidence="4">
    <location>
        <begin position="88"/>
        <end position="191"/>
    </location>
</feature>
<dbReference type="OrthoDB" id="436496at2759"/>